<evidence type="ECO:0000256" key="6">
    <source>
        <dbReference type="RuleBase" id="RU000481"/>
    </source>
</evidence>
<dbReference type="GO" id="GO:0008483">
    <property type="term" value="F:transaminase activity"/>
    <property type="evidence" value="ECO:0007669"/>
    <property type="project" value="UniProtKB-KW"/>
</dbReference>
<dbReference type="RefSeq" id="WP_121520245.1">
    <property type="nucleotide sequence ID" value="NZ_RCHR01000001.1"/>
</dbReference>
<dbReference type="PROSITE" id="PS00105">
    <property type="entry name" value="AA_TRANSFER_CLASS_1"/>
    <property type="match status" value="1"/>
</dbReference>
<reference evidence="8 9" key="1">
    <citation type="submission" date="2018-10" db="EMBL/GenBank/DDBJ databases">
        <title>Oceanobacillus sp. YLB-02 draft genome.</title>
        <authorList>
            <person name="Yu L."/>
        </authorList>
    </citation>
    <scope>NUCLEOTIDE SEQUENCE [LARGE SCALE GENOMIC DNA]</scope>
    <source>
        <strain evidence="8 9">YLB-02</strain>
    </source>
</reference>
<dbReference type="AlphaFoldDB" id="A0A498D9V7"/>
<dbReference type="InterPro" id="IPR015421">
    <property type="entry name" value="PyrdxlP-dep_Trfase_major"/>
</dbReference>
<evidence type="ECO:0000313" key="8">
    <source>
        <dbReference type="EMBL" id="RLL47751.1"/>
    </source>
</evidence>
<comment type="caution">
    <text evidence="8">The sequence shown here is derived from an EMBL/GenBank/DDBJ whole genome shotgun (WGS) entry which is preliminary data.</text>
</comment>
<dbReference type="InterPro" id="IPR050596">
    <property type="entry name" value="AspAT/PAT-like"/>
</dbReference>
<dbReference type="Gene3D" id="3.90.1150.10">
    <property type="entry name" value="Aspartate Aminotransferase, domain 1"/>
    <property type="match status" value="1"/>
</dbReference>
<proteinExistence type="inferred from homology"/>
<dbReference type="InterPro" id="IPR015422">
    <property type="entry name" value="PyrdxlP-dep_Trfase_small"/>
</dbReference>
<dbReference type="Pfam" id="PF00155">
    <property type="entry name" value="Aminotran_1_2"/>
    <property type="match status" value="1"/>
</dbReference>
<gene>
    <name evidence="8" type="ORF">D8M04_00255</name>
</gene>
<dbReference type="CDD" id="cd00609">
    <property type="entry name" value="AAT_like"/>
    <property type="match status" value="1"/>
</dbReference>
<evidence type="ECO:0000256" key="1">
    <source>
        <dbReference type="ARBA" id="ARBA00001933"/>
    </source>
</evidence>
<dbReference type="GO" id="GO:0030170">
    <property type="term" value="F:pyridoxal phosphate binding"/>
    <property type="evidence" value="ECO:0007669"/>
    <property type="project" value="InterPro"/>
</dbReference>
<dbReference type="Proteomes" id="UP000270219">
    <property type="component" value="Unassembled WGS sequence"/>
</dbReference>
<dbReference type="OrthoDB" id="9802328at2"/>
<dbReference type="SUPFAM" id="SSF53383">
    <property type="entry name" value="PLP-dependent transferases"/>
    <property type="match status" value="1"/>
</dbReference>
<dbReference type="GO" id="GO:0006520">
    <property type="term" value="P:amino acid metabolic process"/>
    <property type="evidence" value="ECO:0007669"/>
    <property type="project" value="InterPro"/>
</dbReference>
<accession>A0A498D9V7</accession>
<dbReference type="InterPro" id="IPR004839">
    <property type="entry name" value="Aminotransferase_I/II_large"/>
</dbReference>
<evidence type="ECO:0000256" key="3">
    <source>
        <dbReference type="ARBA" id="ARBA00022576"/>
    </source>
</evidence>
<dbReference type="NCBIfam" id="NF005816">
    <property type="entry name" value="PRK07682.1"/>
    <property type="match status" value="1"/>
</dbReference>
<sequence length="400" mass="44411">MSMQYERFLSKTAANLAPSGIRKFFDLAATMENVISLGVGEPDFITPWNIREHAIEAIQDGYTSYTANAGLLELREEISNYLDKRFNVKYAADDQIIVTVGASQSIDLAFRAILNPGDEVLIIEPAFVSYSALVTLAGGIPVPIATSAENGFAVTPEQIEAAITDRTKAILLCSPNNPTGTCLNREALTAISQIIIKNDLLVVSDEIYAELSYDGDFTSMSAIPGMYERTILINGFSKGFAMTGWRLGFLAAPRELIQVMVKIYQYTTMCAPHMLQRGALEALRNSRDQVENMRQHYWRRRNFTVQALNQIGLHCHTPGGAFYVFPSIQKTGLTSDEFAERLLLEERVAVVPGNAFGESGEGYVRLSYATSIDHLQEAMNRMDRFVKKLEGTHHTLETVK</sequence>
<keyword evidence="9" id="KW-1185">Reference proteome</keyword>
<keyword evidence="4 6" id="KW-0808">Transferase</keyword>
<dbReference type="EMBL" id="RCHR01000001">
    <property type="protein sequence ID" value="RLL47751.1"/>
    <property type="molecule type" value="Genomic_DNA"/>
</dbReference>
<protein>
    <recommendedName>
        <fullName evidence="6">Aminotransferase</fullName>
        <ecNumber evidence="6">2.6.1.-</ecNumber>
    </recommendedName>
</protein>
<dbReference type="PANTHER" id="PTHR46383">
    <property type="entry name" value="ASPARTATE AMINOTRANSFERASE"/>
    <property type="match status" value="1"/>
</dbReference>
<feature type="domain" description="Aminotransferase class I/classII large" evidence="7">
    <location>
        <begin position="33"/>
        <end position="381"/>
    </location>
</feature>
<evidence type="ECO:0000259" key="7">
    <source>
        <dbReference type="Pfam" id="PF00155"/>
    </source>
</evidence>
<dbReference type="InterPro" id="IPR004838">
    <property type="entry name" value="NHTrfase_class1_PyrdxlP-BS"/>
</dbReference>
<evidence type="ECO:0000256" key="2">
    <source>
        <dbReference type="ARBA" id="ARBA00007441"/>
    </source>
</evidence>
<evidence type="ECO:0000256" key="5">
    <source>
        <dbReference type="ARBA" id="ARBA00022898"/>
    </source>
</evidence>
<organism evidence="8 9">
    <name type="scientific">Oceanobacillus piezotolerans</name>
    <dbReference type="NCBI Taxonomy" id="2448030"/>
    <lineage>
        <taxon>Bacteria</taxon>
        <taxon>Bacillati</taxon>
        <taxon>Bacillota</taxon>
        <taxon>Bacilli</taxon>
        <taxon>Bacillales</taxon>
        <taxon>Bacillaceae</taxon>
        <taxon>Oceanobacillus</taxon>
    </lineage>
</organism>
<dbReference type="Gene3D" id="3.40.640.10">
    <property type="entry name" value="Type I PLP-dependent aspartate aminotransferase-like (Major domain)"/>
    <property type="match status" value="1"/>
</dbReference>
<keyword evidence="5" id="KW-0663">Pyridoxal phosphate</keyword>
<evidence type="ECO:0000313" key="9">
    <source>
        <dbReference type="Proteomes" id="UP000270219"/>
    </source>
</evidence>
<dbReference type="EC" id="2.6.1.-" evidence="6"/>
<dbReference type="PANTHER" id="PTHR46383:SF3">
    <property type="entry name" value="ASPARTATE AMINOTRANSFERASE-RELATED"/>
    <property type="match status" value="1"/>
</dbReference>
<dbReference type="InterPro" id="IPR015424">
    <property type="entry name" value="PyrdxlP-dep_Trfase"/>
</dbReference>
<comment type="similarity">
    <text evidence="2 6">Belongs to the class-I pyridoxal-phosphate-dependent aminotransferase family.</text>
</comment>
<comment type="cofactor">
    <cofactor evidence="1 6">
        <name>pyridoxal 5'-phosphate</name>
        <dbReference type="ChEBI" id="CHEBI:597326"/>
    </cofactor>
</comment>
<evidence type="ECO:0000256" key="4">
    <source>
        <dbReference type="ARBA" id="ARBA00022679"/>
    </source>
</evidence>
<dbReference type="FunFam" id="3.40.640.10:FF:000033">
    <property type="entry name" value="Aspartate aminotransferase"/>
    <property type="match status" value="1"/>
</dbReference>
<keyword evidence="3 6" id="KW-0032">Aminotransferase</keyword>
<name>A0A498D9V7_9BACI</name>